<name>A0A6V7PBR8_ANACO</name>
<evidence type="ECO:0000259" key="19">
    <source>
        <dbReference type="PROSITE" id="PS50873"/>
    </source>
</evidence>
<dbReference type="EC" id="1.11.1.7" evidence="3 18"/>
<keyword evidence="12 18" id="KW-0376">Hydrogen peroxide</keyword>
<accession>A0A6V7PBR8</accession>
<dbReference type="GO" id="GO:0046872">
    <property type="term" value="F:metal ion binding"/>
    <property type="evidence" value="ECO:0007669"/>
    <property type="project" value="UniProtKB-UniRule"/>
</dbReference>
<organism evidence="20">
    <name type="scientific">Ananas comosus var. bracteatus</name>
    <name type="common">red pineapple</name>
    <dbReference type="NCBI Taxonomy" id="296719"/>
    <lineage>
        <taxon>Eukaryota</taxon>
        <taxon>Viridiplantae</taxon>
        <taxon>Streptophyta</taxon>
        <taxon>Embryophyta</taxon>
        <taxon>Tracheophyta</taxon>
        <taxon>Spermatophyta</taxon>
        <taxon>Magnoliopsida</taxon>
        <taxon>Liliopsida</taxon>
        <taxon>Poales</taxon>
        <taxon>Bromeliaceae</taxon>
        <taxon>Bromelioideae</taxon>
        <taxon>Ananas</taxon>
    </lineage>
</organism>
<feature type="binding site" evidence="15">
    <location>
        <position position="72"/>
    </location>
    <ligand>
        <name>Ca(2+)</name>
        <dbReference type="ChEBI" id="CHEBI:29108"/>
        <label>1</label>
    </ligand>
</feature>
<evidence type="ECO:0000256" key="13">
    <source>
        <dbReference type="PIRSR" id="PIRSR600823-1"/>
    </source>
</evidence>
<keyword evidence="6 15" id="KW-0479">Metal-binding</keyword>
<dbReference type="EMBL" id="LR862147">
    <property type="protein sequence ID" value="CAD1828320.1"/>
    <property type="molecule type" value="Genomic_DNA"/>
</dbReference>
<feature type="binding site" evidence="15">
    <location>
        <position position="284"/>
    </location>
    <ligand>
        <name>Ca(2+)</name>
        <dbReference type="ChEBI" id="CHEBI:29108"/>
        <label>2</label>
    </ligand>
</feature>
<dbReference type="PRINTS" id="PR00458">
    <property type="entry name" value="PEROXIDASE"/>
</dbReference>
<dbReference type="SUPFAM" id="SSF48113">
    <property type="entry name" value="Heme-dependent peroxidases"/>
    <property type="match status" value="1"/>
</dbReference>
<dbReference type="Gene3D" id="1.10.520.10">
    <property type="match status" value="1"/>
</dbReference>
<evidence type="ECO:0000256" key="17">
    <source>
        <dbReference type="PIRSR" id="PIRSR600823-5"/>
    </source>
</evidence>
<feature type="disulfide bond" evidence="17">
    <location>
        <begin position="73"/>
        <end position="80"/>
    </location>
</feature>
<keyword evidence="18" id="KW-0732">Signal</keyword>
<dbReference type="InterPro" id="IPR010255">
    <property type="entry name" value="Haem_peroxidase_sf"/>
</dbReference>
<dbReference type="PROSITE" id="PS00435">
    <property type="entry name" value="PEROXIDASE_1"/>
    <property type="match status" value="1"/>
</dbReference>
<sequence length="365" mass="39094">MGSRSYLLIFSSSLLFSIGIRTLASPTTSTLDVGFYRYSCPAAEAIVRQTVSQAVTQDSGLAAGLIRMHFHDCFVRVSVCIFTFLFSPYFSAYMHACNLTSNQVGLRCFGAAGLDPGNRAEKDSVVNNPSLRGFPVIDAAKAAVEAACRRTVSCADILAFAARDAAFLAGGIDYPVPAGRRDGRVSRKSEVLPNLPRPSFGARQLTANFAKKGLAVDDMVTLSGAHSIGRSHCSSFDSRLYNFTAGRPQDPSMDPRFAANLKTRCPTLTTPGSSDATDPTVPLDAVSPTTLDNQYYKNVVAHRGVLTSDQTLVASPVTAGLVRFYAAEREAWAAKFAAAMAKMGSIEVLTGEEGEIRENCRVVNC</sequence>
<dbReference type="GO" id="GO:0020037">
    <property type="term" value="F:heme binding"/>
    <property type="evidence" value="ECO:0007669"/>
    <property type="project" value="UniProtKB-UniRule"/>
</dbReference>
<evidence type="ECO:0000256" key="14">
    <source>
        <dbReference type="PIRSR" id="PIRSR600823-2"/>
    </source>
</evidence>
<dbReference type="PRINTS" id="PR00461">
    <property type="entry name" value="PLPEROXIDASE"/>
</dbReference>
<evidence type="ECO:0000256" key="3">
    <source>
        <dbReference type="ARBA" id="ARBA00012313"/>
    </source>
</evidence>
<dbReference type="GO" id="GO:0140825">
    <property type="term" value="F:lactoperoxidase activity"/>
    <property type="evidence" value="ECO:0007669"/>
    <property type="project" value="UniProtKB-EC"/>
</dbReference>
<feature type="chain" id="PRO_5028524133" description="Peroxidase" evidence="18">
    <location>
        <begin position="25"/>
        <end position="365"/>
    </location>
</feature>
<dbReference type="PROSITE" id="PS00436">
    <property type="entry name" value="PEROXIDASE_2"/>
    <property type="match status" value="1"/>
</dbReference>
<proteinExistence type="inferred from homology"/>
<feature type="binding site" evidence="15">
    <location>
        <position position="121"/>
    </location>
    <ligand>
        <name>Ca(2+)</name>
        <dbReference type="ChEBI" id="CHEBI:29108"/>
        <label>1</label>
    </ligand>
</feature>
<feature type="active site" description="Proton acceptor" evidence="13">
    <location>
        <position position="71"/>
    </location>
</feature>
<feature type="binding site" evidence="15">
    <location>
        <position position="292"/>
    </location>
    <ligand>
        <name>Ca(2+)</name>
        <dbReference type="ChEBI" id="CHEBI:29108"/>
        <label>2</label>
    </ligand>
</feature>
<keyword evidence="4 18" id="KW-0575">Peroxidase</keyword>
<evidence type="ECO:0000256" key="16">
    <source>
        <dbReference type="PIRSR" id="PIRSR600823-4"/>
    </source>
</evidence>
<dbReference type="CDD" id="cd00693">
    <property type="entry name" value="secretory_peroxidase"/>
    <property type="match status" value="1"/>
</dbReference>
<evidence type="ECO:0000256" key="7">
    <source>
        <dbReference type="ARBA" id="ARBA00022837"/>
    </source>
</evidence>
<evidence type="ECO:0000256" key="12">
    <source>
        <dbReference type="ARBA" id="ARBA00023324"/>
    </source>
</evidence>
<dbReference type="PANTHER" id="PTHR31235">
    <property type="entry name" value="PEROXIDASE 25-RELATED"/>
    <property type="match status" value="1"/>
</dbReference>
<dbReference type="GO" id="GO:0005576">
    <property type="term" value="C:extracellular region"/>
    <property type="evidence" value="ECO:0007669"/>
    <property type="project" value="UniProtKB-SubCell"/>
</dbReference>
<keyword evidence="9 15" id="KW-0408">Iron</keyword>
<comment type="cofactor">
    <cofactor evidence="15 18">
        <name>heme b</name>
        <dbReference type="ChEBI" id="CHEBI:60344"/>
    </cofactor>
    <text evidence="15 18">Binds 1 heme b (iron(II)-protoporphyrin IX) group per subunit.</text>
</comment>
<comment type="cofactor">
    <cofactor evidence="15 18">
        <name>Ca(2+)</name>
        <dbReference type="ChEBI" id="CHEBI:29108"/>
    </cofactor>
    <text evidence="15 18">Binds 2 calcium ions per subunit.</text>
</comment>
<feature type="site" description="Transition state stabilizer" evidence="16">
    <location>
        <position position="67"/>
    </location>
</feature>
<feature type="disulfide bond" evidence="17">
    <location>
        <begin position="40"/>
        <end position="148"/>
    </location>
</feature>
<feature type="domain" description="Plant heme peroxidase family profile" evidence="19">
    <location>
        <begin position="30"/>
        <end position="364"/>
    </location>
</feature>
<evidence type="ECO:0000256" key="11">
    <source>
        <dbReference type="ARBA" id="ARBA00023180"/>
    </source>
</evidence>
<dbReference type="InterPro" id="IPR019793">
    <property type="entry name" value="Peroxidases_heam-ligand_BS"/>
</dbReference>
<keyword evidence="18" id="KW-0964">Secreted</keyword>
<feature type="disulfide bond" evidence="17">
    <location>
        <begin position="233"/>
        <end position="265"/>
    </location>
</feature>
<dbReference type="PROSITE" id="PS50873">
    <property type="entry name" value="PEROXIDASE_4"/>
    <property type="match status" value="1"/>
</dbReference>
<dbReference type="InterPro" id="IPR000823">
    <property type="entry name" value="Peroxidase_pln"/>
</dbReference>
<comment type="subcellular location">
    <subcellularLocation>
        <location evidence="18">Secreted</location>
    </subcellularLocation>
</comment>
<gene>
    <name evidence="20" type="ORF">CB5_LOCUS11531</name>
</gene>
<feature type="signal peptide" evidence="18">
    <location>
        <begin position="1"/>
        <end position="24"/>
    </location>
</feature>
<dbReference type="Pfam" id="PF00141">
    <property type="entry name" value="peroxidase"/>
    <property type="match status" value="1"/>
</dbReference>
<evidence type="ECO:0000256" key="1">
    <source>
        <dbReference type="ARBA" id="ARBA00000189"/>
    </source>
</evidence>
<keyword evidence="10 17" id="KW-1015">Disulfide bond</keyword>
<dbReference type="GO" id="GO:0042744">
    <property type="term" value="P:hydrogen peroxide catabolic process"/>
    <property type="evidence" value="ECO:0007669"/>
    <property type="project" value="UniProtKB-KW"/>
</dbReference>
<protein>
    <recommendedName>
        <fullName evidence="3 18">Peroxidase</fullName>
        <ecNumber evidence="3 18">1.11.1.7</ecNumber>
    </recommendedName>
</protein>
<dbReference type="Gene3D" id="1.10.420.10">
    <property type="entry name" value="Peroxidase, domain 2"/>
    <property type="match status" value="1"/>
</dbReference>
<feature type="binding site" evidence="14">
    <location>
        <position position="196"/>
    </location>
    <ligand>
        <name>substrate</name>
    </ligand>
</feature>
<evidence type="ECO:0000256" key="18">
    <source>
        <dbReference type="RuleBase" id="RU362060"/>
    </source>
</evidence>
<dbReference type="AlphaFoldDB" id="A0A6V7PBR8"/>
<feature type="binding site" evidence="15">
    <location>
        <position position="75"/>
    </location>
    <ligand>
        <name>Ca(2+)</name>
        <dbReference type="ChEBI" id="CHEBI:29108"/>
        <label>1</label>
    </ligand>
</feature>
<keyword evidence="11" id="KW-0325">Glycoprotein</keyword>
<dbReference type="GO" id="GO:0006979">
    <property type="term" value="P:response to oxidative stress"/>
    <property type="evidence" value="ECO:0007669"/>
    <property type="project" value="UniProtKB-UniRule"/>
</dbReference>
<evidence type="ECO:0000256" key="9">
    <source>
        <dbReference type="ARBA" id="ARBA00023004"/>
    </source>
</evidence>
<evidence type="ECO:0000256" key="6">
    <source>
        <dbReference type="ARBA" id="ARBA00022723"/>
    </source>
</evidence>
<comment type="similarity">
    <text evidence="18">Belongs to the peroxidase family. Classical plant (class III) peroxidase subfamily.</text>
</comment>
<evidence type="ECO:0000313" key="20">
    <source>
        <dbReference type="EMBL" id="CAD1828320.1"/>
    </source>
</evidence>
<evidence type="ECO:0000256" key="5">
    <source>
        <dbReference type="ARBA" id="ARBA00022617"/>
    </source>
</evidence>
<keyword evidence="5 18" id="KW-0349">Heme</keyword>
<dbReference type="InterPro" id="IPR002016">
    <property type="entry name" value="Haem_peroxidase"/>
</dbReference>
<comment type="function">
    <text evidence="18">Removal of H(2)O(2), oxidation of toxic reductants, biosynthesis and degradation of lignin, suberization, auxin catabolism, response to environmental stresses such as wounding, pathogen attack and oxidative stress.</text>
</comment>
<evidence type="ECO:0000256" key="8">
    <source>
        <dbReference type="ARBA" id="ARBA00023002"/>
    </source>
</evidence>
<dbReference type="FunFam" id="1.10.420.10:FF:000006">
    <property type="entry name" value="Peroxidase"/>
    <property type="match status" value="1"/>
</dbReference>
<evidence type="ECO:0000256" key="2">
    <source>
        <dbReference type="ARBA" id="ARBA00006873"/>
    </source>
</evidence>
<reference evidence="20" key="1">
    <citation type="submission" date="2020-07" db="EMBL/GenBank/DDBJ databases">
        <authorList>
            <person name="Lin J."/>
        </authorList>
    </citation>
    <scope>NUCLEOTIDE SEQUENCE</scope>
</reference>
<keyword evidence="8 18" id="KW-0560">Oxidoreductase</keyword>
<evidence type="ECO:0000256" key="15">
    <source>
        <dbReference type="PIRSR" id="PIRSR600823-3"/>
    </source>
</evidence>
<evidence type="ECO:0000256" key="10">
    <source>
        <dbReference type="ARBA" id="ARBA00023157"/>
    </source>
</evidence>
<feature type="binding site" description="axial binding residue" evidence="15">
    <location>
        <position position="226"/>
    </location>
    <ligand>
        <name>heme b</name>
        <dbReference type="ChEBI" id="CHEBI:60344"/>
    </ligand>
    <ligandPart>
        <name>Fe</name>
        <dbReference type="ChEBI" id="CHEBI:18248"/>
    </ligandPart>
</feature>
<keyword evidence="7 15" id="KW-0106">Calcium</keyword>
<feature type="disulfide bond" evidence="17">
    <location>
        <begin position="154"/>
        <end position="360"/>
    </location>
</feature>
<evidence type="ECO:0000256" key="4">
    <source>
        <dbReference type="ARBA" id="ARBA00022559"/>
    </source>
</evidence>
<comment type="similarity">
    <text evidence="2">Belongs to the peroxidase family. Ascorbate peroxidase subfamily.</text>
</comment>
<comment type="catalytic activity">
    <reaction evidence="1 18">
        <text>2 a phenolic donor + H2O2 = 2 a phenolic radical donor + 2 H2O</text>
        <dbReference type="Rhea" id="RHEA:56136"/>
        <dbReference type="ChEBI" id="CHEBI:15377"/>
        <dbReference type="ChEBI" id="CHEBI:16240"/>
        <dbReference type="ChEBI" id="CHEBI:139520"/>
        <dbReference type="ChEBI" id="CHEBI:139521"/>
        <dbReference type="EC" id="1.11.1.7"/>
    </reaction>
</comment>
<dbReference type="InterPro" id="IPR033905">
    <property type="entry name" value="Secretory_peroxidase"/>
</dbReference>
<dbReference type="InterPro" id="IPR019794">
    <property type="entry name" value="Peroxidases_AS"/>
</dbReference>